<evidence type="ECO:0000313" key="8">
    <source>
        <dbReference type="Proteomes" id="UP001521931"/>
    </source>
</evidence>
<keyword evidence="5 6" id="KW-0472">Membrane</keyword>
<dbReference type="Pfam" id="PF01943">
    <property type="entry name" value="Polysacc_synt"/>
    <property type="match status" value="1"/>
</dbReference>
<feature type="transmembrane region" description="Helical" evidence="6">
    <location>
        <begin position="189"/>
        <end position="208"/>
    </location>
</feature>
<gene>
    <name evidence="7" type="ORF">MHL29_14485</name>
</gene>
<organism evidence="7 8">
    <name type="scientific">Arsenicicoccus bolidensis</name>
    <dbReference type="NCBI Taxonomy" id="229480"/>
    <lineage>
        <taxon>Bacteria</taxon>
        <taxon>Bacillati</taxon>
        <taxon>Actinomycetota</taxon>
        <taxon>Actinomycetes</taxon>
        <taxon>Micrococcales</taxon>
        <taxon>Intrasporangiaceae</taxon>
        <taxon>Arsenicicoccus</taxon>
    </lineage>
</organism>
<evidence type="ECO:0000256" key="6">
    <source>
        <dbReference type="SAM" id="Phobius"/>
    </source>
</evidence>
<dbReference type="InterPro" id="IPR050833">
    <property type="entry name" value="Poly_Biosynth_Transport"/>
</dbReference>
<dbReference type="Proteomes" id="UP001521931">
    <property type="component" value="Unassembled WGS sequence"/>
</dbReference>
<name>A0ABS9Q770_9MICO</name>
<feature type="transmembrane region" description="Helical" evidence="6">
    <location>
        <begin position="262"/>
        <end position="281"/>
    </location>
</feature>
<evidence type="ECO:0000313" key="7">
    <source>
        <dbReference type="EMBL" id="MCG7323090.1"/>
    </source>
</evidence>
<feature type="transmembrane region" description="Helical" evidence="6">
    <location>
        <begin position="157"/>
        <end position="177"/>
    </location>
</feature>
<dbReference type="InterPro" id="IPR002797">
    <property type="entry name" value="Polysacc_synth"/>
</dbReference>
<comment type="subcellular location">
    <subcellularLocation>
        <location evidence="1">Cell membrane</location>
        <topology evidence="1">Multi-pass membrane protein</topology>
    </subcellularLocation>
</comment>
<feature type="transmembrane region" description="Helical" evidence="6">
    <location>
        <begin position="452"/>
        <end position="474"/>
    </location>
</feature>
<feature type="transmembrane region" description="Helical" evidence="6">
    <location>
        <begin position="58"/>
        <end position="76"/>
    </location>
</feature>
<feature type="transmembrane region" description="Helical" evidence="6">
    <location>
        <begin position="97"/>
        <end position="122"/>
    </location>
</feature>
<keyword evidence="2" id="KW-1003">Cell membrane</keyword>
<dbReference type="PANTHER" id="PTHR30250:SF11">
    <property type="entry name" value="O-ANTIGEN TRANSPORTER-RELATED"/>
    <property type="match status" value="1"/>
</dbReference>
<feature type="transmembrane region" description="Helical" evidence="6">
    <location>
        <begin position="335"/>
        <end position="357"/>
    </location>
</feature>
<feature type="transmembrane region" description="Helical" evidence="6">
    <location>
        <begin position="428"/>
        <end position="446"/>
    </location>
</feature>
<evidence type="ECO:0000256" key="3">
    <source>
        <dbReference type="ARBA" id="ARBA00022692"/>
    </source>
</evidence>
<keyword evidence="3 6" id="KW-0812">Transmembrane</keyword>
<feature type="transmembrane region" description="Helical" evidence="6">
    <location>
        <begin position="302"/>
        <end position="323"/>
    </location>
</feature>
<evidence type="ECO:0000256" key="4">
    <source>
        <dbReference type="ARBA" id="ARBA00022989"/>
    </source>
</evidence>
<keyword evidence="4 6" id="KW-1133">Transmembrane helix</keyword>
<evidence type="ECO:0000256" key="2">
    <source>
        <dbReference type="ARBA" id="ARBA00022475"/>
    </source>
</evidence>
<evidence type="ECO:0000256" key="5">
    <source>
        <dbReference type="ARBA" id="ARBA00023136"/>
    </source>
</evidence>
<reference evidence="7 8" key="1">
    <citation type="submission" date="2022-02" db="EMBL/GenBank/DDBJ databases">
        <title>Uncovering new skin microbiome diversity through culturing and metagenomics.</title>
        <authorList>
            <person name="Conlan S."/>
            <person name="Deming C."/>
            <person name="Nisc Comparative Sequencing Program N."/>
            <person name="Segre J.A."/>
        </authorList>
    </citation>
    <scope>NUCLEOTIDE SEQUENCE [LARGE SCALE GENOMIC DNA]</scope>
    <source>
        <strain evidence="7 8">ACRQZ</strain>
    </source>
</reference>
<dbReference type="EMBL" id="JAKRCV010000057">
    <property type="protein sequence ID" value="MCG7323090.1"/>
    <property type="molecule type" value="Genomic_DNA"/>
</dbReference>
<sequence>MSDPATPPSQPPGESAPGRRATTAGLLYLVGTALQGLGMLAVAPFATRALGRVGYADVAFGLVLVQIVYTVAAAGIPQLVLREHHRPGDGPAVARSLAGAMFVAGAGLAVAGTALALVVAALVGGSPWQWVALAWSAAGLTCVAAGQAVARARQRPLDFVLLAVLSTVGAQGAGVLVTSQGPSATADAYLGAYAVVLALCSVAALRVARPRIPRREPRVVAALRDALPLLPQSVAMAGLLMGDVAIAQLLGPPGTAGTYNAALTTLGNMPFVLATAFYNAWSPMVFARPEGTRRQYTATTCLALAAVVGAGGAGVSLLSPWLVPVLAPPEFDHQAMVAALGPMCAVAVCYMLYQAAALTLVDVGRTERLLWSALVALVVLAVAGTALLATWGVPGLALARLLAYAVLAIASLVLAWRSAGLVWPTVPLVGVLAGVAALTALGSQAGTDGAGLVARLGSCALIAIAGLVAVGVAARSGAWSRR</sequence>
<feature type="transmembrane region" description="Helical" evidence="6">
    <location>
        <begin position="397"/>
        <end position="416"/>
    </location>
</feature>
<keyword evidence="8" id="KW-1185">Reference proteome</keyword>
<dbReference type="PANTHER" id="PTHR30250">
    <property type="entry name" value="PST FAMILY PREDICTED COLANIC ACID TRANSPORTER"/>
    <property type="match status" value="1"/>
</dbReference>
<evidence type="ECO:0000256" key="1">
    <source>
        <dbReference type="ARBA" id="ARBA00004651"/>
    </source>
</evidence>
<accession>A0ABS9Q770</accession>
<feature type="transmembrane region" description="Helical" evidence="6">
    <location>
        <begin position="369"/>
        <end position="391"/>
    </location>
</feature>
<feature type="transmembrane region" description="Helical" evidence="6">
    <location>
        <begin position="229"/>
        <end position="250"/>
    </location>
</feature>
<feature type="transmembrane region" description="Helical" evidence="6">
    <location>
        <begin position="128"/>
        <end position="150"/>
    </location>
</feature>
<proteinExistence type="predicted"/>
<protein>
    <submittedName>
        <fullName evidence="7">Oligosaccharide flippase family protein</fullName>
    </submittedName>
</protein>
<comment type="caution">
    <text evidence="7">The sequence shown here is derived from an EMBL/GenBank/DDBJ whole genome shotgun (WGS) entry which is preliminary data.</text>
</comment>
<dbReference type="RefSeq" id="WP_239265622.1">
    <property type="nucleotide sequence ID" value="NZ_JAKRCV010000057.1"/>
</dbReference>
<feature type="transmembrane region" description="Helical" evidence="6">
    <location>
        <begin position="26"/>
        <end position="46"/>
    </location>
</feature>